<dbReference type="NCBIfam" id="NF001986">
    <property type="entry name" value="PRK00779.1"/>
    <property type="match status" value="1"/>
</dbReference>
<dbReference type="PRINTS" id="PR00100">
    <property type="entry name" value="AOTCASE"/>
</dbReference>
<evidence type="ECO:0000259" key="5">
    <source>
        <dbReference type="Pfam" id="PF00185"/>
    </source>
</evidence>
<keyword evidence="8" id="KW-1185">Reference proteome</keyword>
<evidence type="ECO:0000259" key="6">
    <source>
        <dbReference type="Pfam" id="PF02729"/>
    </source>
</evidence>
<keyword evidence="3 4" id="KW-0808">Transferase</keyword>
<dbReference type="Pfam" id="PF00185">
    <property type="entry name" value="OTCace"/>
    <property type="match status" value="1"/>
</dbReference>
<protein>
    <recommendedName>
        <fullName evidence="2">ornithine carbamoyltransferase</fullName>
        <ecNumber evidence="2">2.1.3.3</ecNumber>
    </recommendedName>
</protein>
<name>A0ABR2VLM3_9FUNG</name>
<dbReference type="PANTHER" id="PTHR45753:SF3">
    <property type="entry name" value="ORNITHINE TRANSCARBAMYLASE, MITOCHONDRIAL"/>
    <property type="match status" value="1"/>
</dbReference>
<dbReference type="InterPro" id="IPR002292">
    <property type="entry name" value="Orn/put_carbamltrans"/>
</dbReference>
<dbReference type="GO" id="GO:0004585">
    <property type="term" value="F:ornithine carbamoyltransferase activity"/>
    <property type="evidence" value="ECO:0007669"/>
    <property type="project" value="UniProtKB-EC"/>
</dbReference>
<dbReference type="PANTHER" id="PTHR45753">
    <property type="entry name" value="ORNITHINE CARBAMOYLTRANSFERASE, MITOCHONDRIAL"/>
    <property type="match status" value="1"/>
</dbReference>
<dbReference type="Pfam" id="PF02729">
    <property type="entry name" value="OTCace_N"/>
    <property type="match status" value="1"/>
</dbReference>
<accession>A0ABR2VLM3</accession>
<dbReference type="Proteomes" id="UP001479436">
    <property type="component" value="Unassembled WGS sequence"/>
</dbReference>
<dbReference type="NCBIfam" id="TIGR00658">
    <property type="entry name" value="orni_carb_tr"/>
    <property type="match status" value="1"/>
</dbReference>
<dbReference type="InterPro" id="IPR006131">
    <property type="entry name" value="Asp_carbamoyltransf_Asp/Orn-bd"/>
</dbReference>
<dbReference type="EMBL" id="JASJQH010009566">
    <property type="protein sequence ID" value="KAK9679106.1"/>
    <property type="molecule type" value="Genomic_DNA"/>
</dbReference>
<evidence type="ECO:0000256" key="4">
    <source>
        <dbReference type="RuleBase" id="RU003634"/>
    </source>
</evidence>
<dbReference type="InterPro" id="IPR036901">
    <property type="entry name" value="Asp/Orn_carbamoylTrfase_sf"/>
</dbReference>
<reference evidence="7 8" key="1">
    <citation type="submission" date="2023-04" db="EMBL/GenBank/DDBJ databases">
        <title>Genome of Basidiobolus ranarum AG-B5.</title>
        <authorList>
            <person name="Stajich J.E."/>
            <person name="Carter-House D."/>
            <person name="Gryganskyi A."/>
        </authorList>
    </citation>
    <scope>NUCLEOTIDE SEQUENCE [LARGE SCALE GENOMIC DNA]</scope>
    <source>
        <strain evidence="7 8">AG-B5</strain>
    </source>
</reference>
<evidence type="ECO:0000256" key="2">
    <source>
        <dbReference type="ARBA" id="ARBA00013007"/>
    </source>
</evidence>
<feature type="domain" description="Aspartate/ornithine carbamoyltransferase carbamoyl-P binding" evidence="6">
    <location>
        <begin position="47"/>
        <end position="188"/>
    </location>
</feature>
<gene>
    <name evidence="7" type="primary">ARG3_2</name>
    <name evidence="7" type="ORF">K7432_016412</name>
</gene>
<dbReference type="Gene3D" id="3.40.50.1370">
    <property type="entry name" value="Aspartate/ornithine carbamoyltransferase"/>
    <property type="match status" value="2"/>
</dbReference>
<evidence type="ECO:0000313" key="7">
    <source>
        <dbReference type="EMBL" id="KAK9679106.1"/>
    </source>
</evidence>
<feature type="domain" description="Aspartate/ornithine carbamoyltransferase Asp/Orn-binding" evidence="5">
    <location>
        <begin position="215"/>
        <end position="369"/>
    </location>
</feature>
<dbReference type="PROSITE" id="PS00097">
    <property type="entry name" value="CARBAMOYLTRANSFERASE"/>
    <property type="match status" value="1"/>
</dbReference>
<sequence length="378" mass="41723">MLASTLKSLPLCSARPRLTSALGRSAVFQKRGLQIQNLPVKPKPVNHLITLADLSKEQIHRLLTNAAQHKYNVKYEDKPSSKPLDGKSVALIFSKRSTRTRVASETATAYLGGHAMFLGSQDIQMGVNESLLDTSVVVSSMVNGIMARVGAHDEILELAKHSTVPVVNALTDKYHPTQILADLLTLHEVYSKEHADNKDSPYCAHLVNPGKTLPGLKVAWIGDANNILHSMMVALPKLGLHLSVATPSKYHPDDDVLNIAKKEAAKSNTELLFTSSPLEAINGADVIVTDTWVSMGQEAEKAQRLKEFSGYQVTMDMIKKGNANNNWKFLHCLPRKPEEVDDEVFYSKNSLVFEEAENRKWTILAIFEALFANGKFES</sequence>
<dbReference type="InterPro" id="IPR006132">
    <property type="entry name" value="Asp/Orn_carbamoyltranf_P-bd"/>
</dbReference>
<evidence type="ECO:0000313" key="8">
    <source>
        <dbReference type="Proteomes" id="UP001479436"/>
    </source>
</evidence>
<organism evidence="7 8">
    <name type="scientific">Basidiobolus ranarum</name>
    <dbReference type="NCBI Taxonomy" id="34480"/>
    <lineage>
        <taxon>Eukaryota</taxon>
        <taxon>Fungi</taxon>
        <taxon>Fungi incertae sedis</taxon>
        <taxon>Zoopagomycota</taxon>
        <taxon>Entomophthoromycotina</taxon>
        <taxon>Basidiobolomycetes</taxon>
        <taxon>Basidiobolales</taxon>
        <taxon>Basidiobolaceae</taxon>
        <taxon>Basidiobolus</taxon>
    </lineage>
</organism>
<comment type="similarity">
    <text evidence="1">Belongs to the aspartate/ornithine carbamoyltransferase superfamily. OTCase family.</text>
</comment>
<evidence type="ECO:0000256" key="1">
    <source>
        <dbReference type="ARBA" id="ARBA00007805"/>
    </source>
</evidence>
<dbReference type="PRINTS" id="PR00102">
    <property type="entry name" value="OTCASE"/>
</dbReference>
<dbReference type="InterPro" id="IPR006130">
    <property type="entry name" value="Asp/Orn_carbamoylTrfase"/>
</dbReference>
<dbReference type="EC" id="2.1.3.3" evidence="2"/>
<comment type="caution">
    <text evidence="7">The sequence shown here is derived from an EMBL/GenBank/DDBJ whole genome shotgun (WGS) entry which is preliminary data.</text>
</comment>
<evidence type="ECO:0000256" key="3">
    <source>
        <dbReference type="ARBA" id="ARBA00022679"/>
    </source>
</evidence>
<proteinExistence type="inferred from homology"/>
<dbReference type="SUPFAM" id="SSF53671">
    <property type="entry name" value="Aspartate/ornithine carbamoyltransferase"/>
    <property type="match status" value="1"/>
</dbReference>